<feature type="non-terminal residue" evidence="1">
    <location>
        <position position="1"/>
    </location>
</feature>
<protein>
    <submittedName>
        <fullName evidence="1">Uncharacterized protein</fullName>
    </submittedName>
</protein>
<reference evidence="1" key="1">
    <citation type="journal article" date="2015" name="Nature">
        <title>Complex archaea that bridge the gap between prokaryotes and eukaryotes.</title>
        <authorList>
            <person name="Spang A."/>
            <person name="Saw J.H."/>
            <person name="Jorgensen S.L."/>
            <person name="Zaremba-Niedzwiedzka K."/>
            <person name="Martijn J."/>
            <person name="Lind A.E."/>
            <person name="van Eijk R."/>
            <person name="Schleper C."/>
            <person name="Guy L."/>
            <person name="Ettema T.J."/>
        </authorList>
    </citation>
    <scope>NUCLEOTIDE SEQUENCE</scope>
</reference>
<dbReference type="EMBL" id="LAZR01025488">
    <property type="protein sequence ID" value="KKL71767.1"/>
    <property type="molecule type" value="Genomic_DNA"/>
</dbReference>
<accession>A0A0F9H9G6</accession>
<gene>
    <name evidence="1" type="ORF">LCGC14_2091670</name>
</gene>
<sequence length="39" mass="4240">VATVKIVEPLIGIKIRCRQEGEAILENPNAVHVISNTIT</sequence>
<proteinExistence type="predicted"/>
<dbReference type="AlphaFoldDB" id="A0A0F9H9G6"/>
<comment type="caution">
    <text evidence="1">The sequence shown here is derived from an EMBL/GenBank/DDBJ whole genome shotgun (WGS) entry which is preliminary data.</text>
</comment>
<organism evidence="1">
    <name type="scientific">marine sediment metagenome</name>
    <dbReference type="NCBI Taxonomy" id="412755"/>
    <lineage>
        <taxon>unclassified sequences</taxon>
        <taxon>metagenomes</taxon>
        <taxon>ecological metagenomes</taxon>
    </lineage>
</organism>
<evidence type="ECO:0000313" key="1">
    <source>
        <dbReference type="EMBL" id="KKL71767.1"/>
    </source>
</evidence>
<name>A0A0F9H9G6_9ZZZZ</name>